<dbReference type="AlphaFoldDB" id="A0A382JUH1"/>
<sequence length="60" mass="7093">IWVENDADTDAYTSTAITRITNYEHELAEQDRKRQIQLLDPSYLSIFVNEFNNKMKESII</sequence>
<accession>A0A382JUH1</accession>
<name>A0A382JUH1_9ZZZZ</name>
<proteinExistence type="predicted"/>
<evidence type="ECO:0000313" key="1">
    <source>
        <dbReference type="EMBL" id="SVC15396.1"/>
    </source>
</evidence>
<gene>
    <name evidence="1" type="ORF">METZ01_LOCUS268250</name>
</gene>
<dbReference type="EMBL" id="UINC01076331">
    <property type="protein sequence ID" value="SVC15396.1"/>
    <property type="molecule type" value="Genomic_DNA"/>
</dbReference>
<reference evidence="1" key="1">
    <citation type="submission" date="2018-05" db="EMBL/GenBank/DDBJ databases">
        <authorList>
            <person name="Lanie J.A."/>
            <person name="Ng W.-L."/>
            <person name="Kazmierczak K.M."/>
            <person name="Andrzejewski T.M."/>
            <person name="Davidsen T.M."/>
            <person name="Wayne K.J."/>
            <person name="Tettelin H."/>
            <person name="Glass J.I."/>
            <person name="Rusch D."/>
            <person name="Podicherti R."/>
            <person name="Tsui H.-C.T."/>
            <person name="Winkler M.E."/>
        </authorList>
    </citation>
    <scope>NUCLEOTIDE SEQUENCE</scope>
</reference>
<protein>
    <submittedName>
        <fullName evidence="1">Uncharacterized protein</fullName>
    </submittedName>
</protein>
<organism evidence="1">
    <name type="scientific">marine metagenome</name>
    <dbReference type="NCBI Taxonomy" id="408172"/>
    <lineage>
        <taxon>unclassified sequences</taxon>
        <taxon>metagenomes</taxon>
        <taxon>ecological metagenomes</taxon>
    </lineage>
</organism>
<feature type="non-terminal residue" evidence="1">
    <location>
        <position position="1"/>
    </location>
</feature>